<comment type="caution">
    <text evidence="3">The sequence shown here is derived from an EMBL/GenBank/DDBJ whole genome shotgun (WGS) entry which is preliminary data.</text>
</comment>
<proteinExistence type="predicted"/>
<evidence type="ECO:0000256" key="2">
    <source>
        <dbReference type="SAM" id="MobiDB-lite"/>
    </source>
</evidence>
<reference evidence="3 4" key="1">
    <citation type="submission" date="2024-04" db="EMBL/GenBank/DDBJ databases">
        <title>genome sequences of Mucor flavus KT1a and Helicostylum pulchrum KT1b strains isolation_sourced from the surface of a dry-aged beef.</title>
        <authorList>
            <person name="Toyotome T."/>
            <person name="Hosono M."/>
            <person name="Torimaru M."/>
            <person name="Fukuda K."/>
            <person name="Mikami N."/>
        </authorList>
    </citation>
    <scope>NUCLEOTIDE SEQUENCE [LARGE SCALE GENOMIC DNA]</scope>
    <source>
        <strain evidence="3 4">KT1b</strain>
    </source>
</reference>
<gene>
    <name evidence="3" type="ORF">HPULCUR_003635</name>
</gene>
<feature type="region of interest" description="Disordered" evidence="2">
    <location>
        <begin position="99"/>
        <end position="126"/>
    </location>
</feature>
<accession>A0ABP9XV77</accession>
<feature type="compositionally biased region" description="Acidic residues" evidence="2">
    <location>
        <begin position="99"/>
        <end position="108"/>
    </location>
</feature>
<evidence type="ECO:0000313" key="3">
    <source>
        <dbReference type="EMBL" id="GAA5798235.1"/>
    </source>
</evidence>
<feature type="coiled-coil region" evidence="1">
    <location>
        <begin position="4"/>
        <end position="34"/>
    </location>
</feature>
<sequence length="126" mass="14416">MMPVVTLELKKEDLKRLKLELEKVQECIVKIKSAHPTRIDKLKSNLLSTLNSPKTPGTPGTPTPEPIDKIEPIEEDQDLLLAIELQKEEDAKGLFDLDVEEEEDEEDDFSHAKKRKLTSKKKVTRK</sequence>
<feature type="compositionally biased region" description="Low complexity" evidence="2">
    <location>
        <begin position="48"/>
        <end position="58"/>
    </location>
</feature>
<dbReference type="EMBL" id="BAABUJ010000009">
    <property type="protein sequence ID" value="GAA5798235.1"/>
    <property type="molecule type" value="Genomic_DNA"/>
</dbReference>
<keyword evidence="4" id="KW-1185">Reference proteome</keyword>
<organism evidence="3 4">
    <name type="scientific">Helicostylum pulchrum</name>
    <dbReference type="NCBI Taxonomy" id="562976"/>
    <lineage>
        <taxon>Eukaryota</taxon>
        <taxon>Fungi</taxon>
        <taxon>Fungi incertae sedis</taxon>
        <taxon>Mucoromycota</taxon>
        <taxon>Mucoromycotina</taxon>
        <taxon>Mucoromycetes</taxon>
        <taxon>Mucorales</taxon>
        <taxon>Mucorineae</taxon>
        <taxon>Mucoraceae</taxon>
        <taxon>Helicostylum</taxon>
    </lineage>
</organism>
<evidence type="ECO:0000313" key="4">
    <source>
        <dbReference type="Proteomes" id="UP001476247"/>
    </source>
</evidence>
<protein>
    <submittedName>
        <fullName evidence="3">Uncharacterized protein</fullName>
    </submittedName>
</protein>
<dbReference type="Proteomes" id="UP001476247">
    <property type="component" value="Unassembled WGS sequence"/>
</dbReference>
<keyword evidence="1" id="KW-0175">Coiled coil</keyword>
<evidence type="ECO:0000256" key="1">
    <source>
        <dbReference type="SAM" id="Coils"/>
    </source>
</evidence>
<feature type="compositionally biased region" description="Basic residues" evidence="2">
    <location>
        <begin position="112"/>
        <end position="126"/>
    </location>
</feature>
<name>A0ABP9XV77_9FUNG</name>
<feature type="region of interest" description="Disordered" evidence="2">
    <location>
        <begin position="48"/>
        <end position="73"/>
    </location>
</feature>